<feature type="domain" description="C2H2-type" evidence="14">
    <location>
        <begin position="466"/>
        <end position="493"/>
    </location>
</feature>
<dbReference type="InParanoid" id="G1Q392"/>
<keyword evidence="6" id="KW-0862">Zinc</keyword>
<keyword evidence="10 12" id="KW-0539">Nucleus</keyword>
<evidence type="ECO:0000256" key="3">
    <source>
        <dbReference type="ARBA" id="ARBA00022723"/>
    </source>
</evidence>
<dbReference type="PANTHER" id="PTHR23226:SF306">
    <property type="entry name" value="ZINC FINGER AND SCAN DOMAIN-CONTAINING PROTEIN 5B"/>
    <property type="match status" value="1"/>
</dbReference>
<dbReference type="Pfam" id="PF00096">
    <property type="entry name" value="zf-C2H2"/>
    <property type="match status" value="4"/>
</dbReference>
<dbReference type="HOGENOM" id="CLU_002678_49_11_1"/>
<dbReference type="PROSITE" id="PS50157">
    <property type="entry name" value="ZINC_FINGER_C2H2_2"/>
    <property type="match status" value="5"/>
</dbReference>
<evidence type="ECO:0000256" key="11">
    <source>
        <dbReference type="PROSITE-ProRule" id="PRU00042"/>
    </source>
</evidence>
<keyword evidence="17" id="KW-1185">Reference proteome</keyword>
<dbReference type="GO" id="GO:0008270">
    <property type="term" value="F:zinc ion binding"/>
    <property type="evidence" value="ECO:0007669"/>
    <property type="project" value="UniProtKB-KW"/>
</dbReference>
<feature type="region of interest" description="Disordered" evidence="13">
    <location>
        <begin position="159"/>
        <end position="186"/>
    </location>
</feature>
<dbReference type="GO" id="GO:0000978">
    <property type="term" value="F:RNA polymerase II cis-regulatory region sequence-specific DNA binding"/>
    <property type="evidence" value="ECO:0007669"/>
    <property type="project" value="TreeGrafter"/>
</dbReference>
<dbReference type="SMART" id="SM00355">
    <property type="entry name" value="ZnF_C2H2"/>
    <property type="match status" value="5"/>
</dbReference>
<dbReference type="AlphaFoldDB" id="G1Q392"/>
<accession>G1Q392</accession>
<evidence type="ECO:0000313" key="17">
    <source>
        <dbReference type="Proteomes" id="UP000001074"/>
    </source>
</evidence>
<dbReference type="PROSITE" id="PS50804">
    <property type="entry name" value="SCAN_BOX"/>
    <property type="match status" value="1"/>
</dbReference>
<feature type="region of interest" description="Disordered" evidence="13">
    <location>
        <begin position="233"/>
        <end position="342"/>
    </location>
</feature>
<dbReference type="Proteomes" id="UP000001074">
    <property type="component" value="Unassembled WGS sequence"/>
</dbReference>
<comment type="similarity">
    <text evidence="2">Belongs to the krueppel C2H2-type zinc-finger protein family.</text>
</comment>
<dbReference type="eggNOG" id="KOG1721">
    <property type="taxonomic scope" value="Eukaryota"/>
</dbReference>
<keyword evidence="4" id="KW-0677">Repeat</keyword>
<evidence type="ECO:0000256" key="6">
    <source>
        <dbReference type="ARBA" id="ARBA00022833"/>
    </source>
</evidence>
<evidence type="ECO:0000256" key="2">
    <source>
        <dbReference type="ARBA" id="ARBA00006991"/>
    </source>
</evidence>
<organism evidence="16 17">
    <name type="scientific">Myotis lucifugus</name>
    <name type="common">Little brown bat</name>
    <dbReference type="NCBI Taxonomy" id="59463"/>
    <lineage>
        <taxon>Eukaryota</taxon>
        <taxon>Metazoa</taxon>
        <taxon>Chordata</taxon>
        <taxon>Craniata</taxon>
        <taxon>Vertebrata</taxon>
        <taxon>Euteleostomi</taxon>
        <taxon>Mammalia</taxon>
        <taxon>Eutheria</taxon>
        <taxon>Laurasiatheria</taxon>
        <taxon>Chiroptera</taxon>
        <taxon>Yangochiroptera</taxon>
        <taxon>Vespertilionidae</taxon>
        <taxon>Myotis</taxon>
    </lineage>
</organism>
<protein>
    <recommendedName>
        <fullName evidence="18">Zinc finger and SCAN domain containing 5B</fullName>
    </recommendedName>
</protein>
<feature type="domain" description="C2H2-type" evidence="14">
    <location>
        <begin position="354"/>
        <end position="381"/>
    </location>
</feature>
<feature type="region of interest" description="Disordered" evidence="13">
    <location>
        <begin position="1"/>
        <end position="34"/>
    </location>
</feature>
<dbReference type="InterPro" id="IPR013087">
    <property type="entry name" value="Znf_C2H2_type"/>
</dbReference>
<dbReference type="Pfam" id="PF02023">
    <property type="entry name" value="SCAN"/>
    <property type="match status" value="1"/>
</dbReference>
<keyword evidence="9" id="KW-0804">Transcription</keyword>
<dbReference type="Ensembl" id="ENSMLUT00000023303.1">
    <property type="protein sequence ID" value="ENSMLUP00000018175.1"/>
    <property type="gene ID" value="ENSMLUG00000024124.1"/>
</dbReference>
<keyword evidence="5 11" id="KW-0863">Zinc-finger</keyword>
<sequence>MATDQAFSDGHGHPQGSLGWTLPPARRPQGHLTEGQHWDSERWHVLFRAFQHSEDADPLHSLHTMSALLHRWLRPDVLTKKQILDKLLLEKFMICMPLELQVLVKERCVQSCEELKVLLRNKEKPRKWKVISFQGQKYLQENYVVQMADEEVGDTDHMLSRSPISQTGVHPENSQEVKEEPGNSDVLWGQGQKVFLPEAISTKNDLEGVRPLENLVKLENDVMEDREEAVVLTCPEPPLPSSPGDSVKTEGEQNPPEGIGLERVDAGDVPPTQVPETQALSQCPKRRGSGNPGGAPKRKRGNTPTPQEEPQEGAVSLDRGEVTRRHQCHSVGESSTVEPTGHPVCKVSRRKIPYECQDCSKRFSYKSQLDLHLRTHTGERPFQCLDCPKRFIQASDLHVHQRIHTGQKPFCCKVCEKRFTHQSTLRGHQRVHTQEKPYQCAVCQKRFGHHGNLKVHMRTHSGLRPYPCPHCHLAFSQLGNFQRHQRTHVNEAPQ</sequence>
<dbReference type="PANTHER" id="PTHR23226">
    <property type="entry name" value="ZINC FINGER AND SCAN DOMAIN-CONTAINING"/>
    <property type="match status" value="1"/>
</dbReference>
<evidence type="ECO:0000259" key="15">
    <source>
        <dbReference type="PROSITE" id="PS50804"/>
    </source>
</evidence>
<reference evidence="16" key="2">
    <citation type="submission" date="2025-08" db="UniProtKB">
        <authorList>
            <consortium name="Ensembl"/>
        </authorList>
    </citation>
    <scope>IDENTIFICATION</scope>
</reference>
<dbReference type="EMBL" id="AAPE02037122">
    <property type="status" value="NOT_ANNOTATED_CDS"/>
    <property type="molecule type" value="Genomic_DNA"/>
</dbReference>
<comment type="subcellular location">
    <subcellularLocation>
        <location evidence="1 12">Nucleus</location>
    </subcellularLocation>
</comment>
<dbReference type="FunFam" id="3.30.160.60:FF:000770">
    <property type="entry name" value="zinc finger protein 16"/>
    <property type="match status" value="1"/>
</dbReference>
<dbReference type="InterPro" id="IPR038269">
    <property type="entry name" value="SCAN_sf"/>
</dbReference>
<reference evidence="16 17" key="1">
    <citation type="journal article" date="2011" name="Nature">
        <title>A high-resolution map of human evolutionary constraint using 29 mammals.</title>
        <authorList>
            <person name="Lindblad-Toh K."/>
            <person name="Garber M."/>
            <person name="Zuk O."/>
            <person name="Lin M.F."/>
            <person name="Parker B.J."/>
            <person name="Washietl S."/>
            <person name="Kheradpour P."/>
            <person name="Ernst J."/>
            <person name="Jordan G."/>
            <person name="Mauceli E."/>
            <person name="Ward L.D."/>
            <person name="Lowe C.B."/>
            <person name="Holloway A.K."/>
            <person name="Clamp M."/>
            <person name="Gnerre S."/>
            <person name="Alfoldi J."/>
            <person name="Beal K."/>
            <person name="Chang J."/>
            <person name="Clawson H."/>
            <person name="Cuff J."/>
            <person name="Di Palma F."/>
            <person name="Fitzgerald S."/>
            <person name="Flicek P."/>
            <person name="Guttman M."/>
            <person name="Hubisz M.J."/>
            <person name="Jaffe D.B."/>
            <person name="Jungreis I."/>
            <person name="Kent W.J."/>
            <person name="Kostka D."/>
            <person name="Lara M."/>
            <person name="Martins A.L."/>
            <person name="Massingham T."/>
            <person name="Moltke I."/>
            <person name="Raney B.J."/>
            <person name="Rasmussen M.D."/>
            <person name="Robinson J."/>
            <person name="Stark A."/>
            <person name="Vilella A.J."/>
            <person name="Wen J."/>
            <person name="Xie X."/>
            <person name="Zody M.C."/>
            <person name="Baldwin J."/>
            <person name="Bloom T."/>
            <person name="Chin C.W."/>
            <person name="Heiman D."/>
            <person name="Nicol R."/>
            <person name="Nusbaum C."/>
            <person name="Young S."/>
            <person name="Wilkinson J."/>
            <person name="Worley K.C."/>
            <person name="Kovar C.L."/>
            <person name="Muzny D.M."/>
            <person name="Gibbs R.A."/>
            <person name="Cree A."/>
            <person name="Dihn H.H."/>
            <person name="Fowler G."/>
            <person name="Jhangiani S."/>
            <person name="Joshi V."/>
            <person name="Lee S."/>
            <person name="Lewis L.R."/>
            <person name="Nazareth L.V."/>
            <person name="Okwuonu G."/>
            <person name="Santibanez J."/>
            <person name="Warren W.C."/>
            <person name="Mardis E.R."/>
            <person name="Weinstock G.M."/>
            <person name="Wilson R.K."/>
            <person name="Delehaunty K."/>
            <person name="Dooling D."/>
            <person name="Fronik C."/>
            <person name="Fulton L."/>
            <person name="Fulton B."/>
            <person name="Graves T."/>
            <person name="Minx P."/>
            <person name="Sodergren E."/>
            <person name="Birney E."/>
            <person name="Margulies E.H."/>
            <person name="Herrero J."/>
            <person name="Green E.D."/>
            <person name="Haussler D."/>
            <person name="Siepel A."/>
            <person name="Goldman N."/>
            <person name="Pollard K.S."/>
            <person name="Pedersen J.S."/>
            <person name="Lander E.S."/>
            <person name="Kellis M."/>
        </authorList>
    </citation>
    <scope>NUCLEOTIDE SEQUENCE [LARGE SCALE GENOMIC DNA]</scope>
</reference>
<keyword evidence="8" id="KW-0238">DNA-binding</keyword>
<feature type="domain" description="SCAN box" evidence="15">
    <location>
        <begin position="47"/>
        <end position="124"/>
    </location>
</feature>
<dbReference type="OMA" id="IVMKGGP"/>
<dbReference type="SUPFAM" id="SSF57667">
    <property type="entry name" value="beta-beta-alpha zinc fingers"/>
    <property type="match status" value="3"/>
</dbReference>
<dbReference type="Gene3D" id="1.10.4020.10">
    <property type="entry name" value="DNA breaking-rejoining enzymes"/>
    <property type="match status" value="1"/>
</dbReference>
<evidence type="ECO:0000256" key="7">
    <source>
        <dbReference type="ARBA" id="ARBA00023015"/>
    </source>
</evidence>
<feature type="domain" description="C2H2-type" evidence="14">
    <location>
        <begin position="382"/>
        <end position="409"/>
    </location>
</feature>
<evidence type="ECO:0000256" key="8">
    <source>
        <dbReference type="ARBA" id="ARBA00023125"/>
    </source>
</evidence>
<dbReference type="GO" id="GO:0005634">
    <property type="term" value="C:nucleus"/>
    <property type="evidence" value="ECO:0007669"/>
    <property type="project" value="UniProtKB-SubCell"/>
</dbReference>
<feature type="compositionally biased region" description="Polar residues" evidence="13">
    <location>
        <begin position="162"/>
        <end position="172"/>
    </location>
</feature>
<dbReference type="Gene3D" id="3.30.160.60">
    <property type="entry name" value="Classic Zinc Finger"/>
    <property type="match status" value="5"/>
</dbReference>
<dbReference type="FunFam" id="3.30.160.60:FF:000634">
    <property type="entry name" value="Zinc finger X-chromosomal protein"/>
    <property type="match status" value="1"/>
</dbReference>
<dbReference type="GO" id="GO:0000981">
    <property type="term" value="F:DNA-binding transcription factor activity, RNA polymerase II-specific"/>
    <property type="evidence" value="ECO:0007669"/>
    <property type="project" value="TreeGrafter"/>
</dbReference>
<dbReference type="InterPro" id="IPR003309">
    <property type="entry name" value="SCAN_dom"/>
</dbReference>
<proteinExistence type="inferred from homology"/>
<dbReference type="STRING" id="59463.ENSMLUP00000018175"/>
<keyword evidence="7" id="KW-0805">Transcription regulation</keyword>
<gene>
    <name evidence="16" type="primary">LOC102440735</name>
</gene>
<evidence type="ECO:0000256" key="5">
    <source>
        <dbReference type="ARBA" id="ARBA00022771"/>
    </source>
</evidence>
<dbReference type="FunFam" id="3.30.160.60:FF:001155">
    <property type="entry name" value="Zinc finger 30C"/>
    <property type="match status" value="1"/>
</dbReference>
<dbReference type="GeneTree" id="ENSGT00940000163048"/>
<dbReference type="PROSITE" id="PS00028">
    <property type="entry name" value="ZINC_FINGER_C2H2_1"/>
    <property type="match status" value="5"/>
</dbReference>
<keyword evidence="3" id="KW-0479">Metal-binding</keyword>
<reference evidence="16" key="3">
    <citation type="submission" date="2025-09" db="UniProtKB">
        <authorList>
            <consortium name="Ensembl"/>
        </authorList>
    </citation>
    <scope>IDENTIFICATION</scope>
</reference>
<dbReference type="InterPro" id="IPR036236">
    <property type="entry name" value="Znf_C2H2_sf"/>
</dbReference>
<name>G1Q392_MYOLU</name>
<dbReference type="SUPFAM" id="SSF47353">
    <property type="entry name" value="Retrovirus capsid dimerization domain-like"/>
    <property type="match status" value="1"/>
</dbReference>
<evidence type="ECO:0000313" key="16">
    <source>
        <dbReference type="Ensembl" id="ENSMLUP00000018175.1"/>
    </source>
</evidence>
<evidence type="ECO:0000256" key="9">
    <source>
        <dbReference type="ARBA" id="ARBA00023163"/>
    </source>
</evidence>
<dbReference type="Pfam" id="PF12874">
    <property type="entry name" value="zf-met"/>
    <property type="match status" value="1"/>
</dbReference>
<evidence type="ECO:0000256" key="4">
    <source>
        <dbReference type="ARBA" id="ARBA00022737"/>
    </source>
</evidence>
<feature type="domain" description="C2H2-type" evidence="14">
    <location>
        <begin position="438"/>
        <end position="465"/>
    </location>
</feature>
<dbReference type="SMART" id="SM00431">
    <property type="entry name" value="SCAN"/>
    <property type="match status" value="1"/>
</dbReference>
<evidence type="ECO:0000256" key="12">
    <source>
        <dbReference type="PROSITE-ProRule" id="PRU00187"/>
    </source>
</evidence>
<feature type="domain" description="C2H2-type" evidence="14">
    <location>
        <begin position="410"/>
        <end position="437"/>
    </location>
</feature>
<evidence type="ECO:0000256" key="13">
    <source>
        <dbReference type="SAM" id="MobiDB-lite"/>
    </source>
</evidence>
<evidence type="ECO:0000256" key="10">
    <source>
        <dbReference type="ARBA" id="ARBA00023242"/>
    </source>
</evidence>
<evidence type="ECO:0008006" key="18">
    <source>
        <dbReference type="Google" id="ProtNLM"/>
    </source>
</evidence>
<evidence type="ECO:0000259" key="14">
    <source>
        <dbReference type="PROSITE" id="PS50157"/>
    </source>
</evidence>
<evidence type="ECO:0000256" key="1">
    <source>
        <dbReference type="ARBA" id="ARBA00004123"/>
    </source>
</evidence>
<dbReference type="FunFam" id="3.30.160.60:FF:002343">
    <property type="entry name" value="Zinc finger protein 33A"/>
    <property type="match status" value="2"/>
</dbReference>